<evidence type="ECO:0000259" key="6">
    <source>
        <dbReference type="PROSITE" id="PS51788"/>
    </source>
</evidence>
<evidence type="ECO:0000256" key="1">
    <source>
        <dbReference type="ARBA" id="ARBA00004240"/>
    </source>
</evidence>
<dbReference type="InterPro" id="IPR012913">
    <property type="entry name" value="OS9-like_dom"/>
</dbReference>
<dbReference type="GO" id="GO:0030968">
    <property type="term" value="P:endoplasmic reticulum unfolded protein response"/>
    <property type="evidence" value="ECO:0007669"/>
    <property type="project" value="InterPro"/>
</dbReference>
<keyword evidence="3" id="KW-0256">Endoplasmic reticulum</keyword>
<protein>
    <submittedName>
        <fullName evidence="8">Uncharacterized protein</fullName>
    </submittedName>
</protein>
<evidence type="ECO:0000256" key="2">
    <source>
        <dbReference type="ARBA" id="ARBA00022729"/>
    </source>
</evidence>
<evidence type="ECO:0000259" key="7">
    <source>
        <dbReference type="PROSITE" id="PS51914"/>
    </source>
</evidence>
<dbReference type="InterPro" id="IPR044865">
    <property type="entry name" value="MRH_dom"/>
</dbReference>
<dbReference type="Gene3D" id="2.170.150.20">
    <property type="entry name" value="Peptide methionine sulfoxide reductase"/>
    <property type="match status" value="1"/>
</dbReference>
<sequence>MPRNLIVAVLLALLSHAVTAHDFSAFDEITDREYDTNQELESGETIVRCRLCGAPVAYKNDFIDLHDTSKAVASRHEAVLGNDVQLFTFVDPSRAQYELAGFKKVQGTESDTLSKKATVFDDYSWRKIRCKSCKRHIGWAFYHDELQECSNTQLADPFSIASLEIKLALEKELKTEAVRKELEGQCLMTTIGWWTYEVCYAHEVHQFHEELDGSRFSDWSMGAFSPEAQLTNTDYTGTDVTQFFTNGQHCDENGELRSTRVVYTCCKSRPEDAMVESVEEPALCAYLIRICVPSLCDSKWDKKQGDFGDEKQTVESCKASVEAKHAEAKLPSSFTALRWSSVISEDSSELDWARRTQIGD</sequence>
<dbReference type="PANTHER" id="PTHR15414">
    <property type="entry name" value="OS-9-RELATED"/>
    <property type="match status" value="1"/>
</dbReference>
<dbReference type="InterPro" id="IPR009011">
    <property type="entry name" value="Man6P_isomerase_rcpt-bd_dom_sf"/>
</dbReference>
<comment type="subcellular location">
    <subcellularLocation>
        <location evidence="1">Endoplasmic reticulum</location>
    </subcellularLocation>
</comment>
<keyword evidence="4" id="KW-1015">Disulfide bond</keyword>
<accession>A0AAV1UJW7</accession>
<evidence type="ECO:0000313" key="8">
    <source>
        <dbReference type="EMBL" id="CAK7933568.1"/>
    </source>
</evidence>
<dbReference type="AlphaFoldDB" id="A0AAV1UJW7"/>
<gene>
    <name evidence="8" type="ORF">PM001_LOCUS18718</name>
</gene>
<reference evidence="8" key="1">
    <citation type="submission" date="2024-01" db="EMBL/GenBank/DDBJ databases">
        <authorList>
            <person name="Webb A."/>
        </authorList>
    </citation>
    <scope>NUCLEOTIDE SEQUENCE</scope>
    <source>
        <strain evidence="8">Pm1</strain>
    </source>
</reference>
<comment type="caution">
    <text evidence="8">The sequence shown here is derived from an EMBL/GenBank/DDBJ whole genome shotgun (WGS) entry which is preliminary data.</text>
</comment>
<feature type="chain" id="PRO_5043393456" evidence="5">
    <location>
        <begin position="21"/>
        <end position="360"/>
    </location>
</feature>
<name>A0AAV1UJW7_9STRA</name>
<organism evidence="8 9">
    <name type="scientific">Peronospora matthiolae</name>
    <dbReference type="NCBI Taxonomy" id="2874970"/>
    <lineage>
        <taxon>Eukaryota</taxon>
        <taxon>Sar</taxon>
        <taxon>Stramenopiles</taxon>
        <taxon>Oomycota</taxon>
        <taxon>Peronosporomycetes</taxon>
        <taxon>Peronosporales</taxon>
        <taxon>Peronosporaceae</taxon>
        <taxon>Peronospora</taxon>
    </lineage>
</organism>
<feature type="domain" description="MRH" evidence="7">
    <location>
        <begin position="184"/>
        <end position="298"/>
    </location>
</feature>
<dbReference type="GO" id="GO:0030970">
    <property type="term" value="P:retrograde protein transport, ER to cytosol"/>
    <property type="evidence" value="ECO:0007669"/>
    <property type="project" value="TreeGrafter"/>
</dbReference>
<dbReference type="PANTHER" id="PTHR15414:SF0">
    <property type="entry name" value="ENDOPLASMIC RETICULUM LECTIN 1"/>
    <property type="match status" value="1"/>
</dbReference>
<evidence type="ECO:0000256" key="5">
    <source>
        <dbReference type="SAM" id="SignalP"/>
    </source>
</evidence>
<dbReference type="SUPFAM" id="SSF50911">
    <property type="entry name" value="Mannose 6-phosphate receptor domain"/>
    <property type="match status" value="1"/>
</dbReference>
<evidence type="ECO:0000313" key="9">
    <source>
        <dbReference type="Proteomes" id="UP001162060"/>
    </source>
</evidence>
<feature type="domain" description="CULT" evidence="6">
    <location>
        <begin position="44"/>
        <end position="171"/>
    </location>
</feature>
<dbReference type="InterPro" id="IPR034750">
    <property type="entry name" value="CULT"/>
</dbReference>
<dbReference type="PROSITE" id="PS51914">
    <property type="entry name" value="MRH"/>
    <property type="match status" value="1"/>
</dbReference>
<dbReference type="Gene3D" id="2.70.130.10">
    <property type="entry name" value="Mannose-6-phosphate receptor binding domain"/>
    <property type="match status" value="1"/>
</dbReference>
<proteinExistence type="predicted"/>
<evidence type="ECO:0000256" key="4">
    <source>
        <dbReference type="ARBA" id="ARBA00023157"/>
    </source>
</evidence>
<feature type="signal peptide" evidence="5">
    <location>
        <begin position="1"/>
        <end position="20"/>
    </location>
</feature>
<keyword evidence="2 5" id="KW-0732">Signal</keyword>
<dbReference type="GO" id="GO:0005788">
    <property type="term" value="C:endoplasmic reticulum lumen"/>
    <property type="evidence" value="ECO:0007669"/>
    <property type="project" value="TreeGrafter"/>
</dbReference>
<dbReference type="PROSITE" id="PS51788">
    <property type="entry name" value="CULT"/>
    <property type="match status" value="1"/>
</dbReference>
<dbReference type="InterPro" id="IPR045149">
    <property type="entry name" value="OS-9-like"/>
</dbReference>
<dbReference type="EMBL" id="CAKLBY020000195">
    <property type="protein sequence ID" value="CAK7933568.1"/>
    <property type="molecule type" value="Genomic_DNA"/>
</dbReference>
<dbReference type="Proteomes" id="UP001162060">
    <property type="component" value="Unassembled WGS sequence"/>
</dbReference>
<evidence type="ECO:0000256" key="3">
    <source>
        <dbReference type="ARBA" id="ARBA00022824"/>
    </source>
</evidence>
<dbReference type="Pfam" id="PF07915">
    <property type="entry name" value="PRKCSH"/>
    <property type="match status" value="1"/>
</dbReference>